<gene>
    <name evidence="4" type="primary">bamD</name>
    <name evidence="7" type="ORF">K3166_05310</name>
</gene>
<dbReference type="InterPro" id="IPR017689">
    <property type="entry name" value="BamD"/>
</dbReference>
<keyword evidence="4" id="KW-0564">Palmitate</keyword>
<evidence type="ECO:0000256" key="5">
    <source>
        <dbReference type="SAM" id="SignalP"/>
    </source>
</evidence>
<feature type="signal peptide" evidence="5">
    <location>
        <begin position="1"/>
        <end position="24"/>
    </location>
</feature>
<evidence type="ECO:0000256" key="2">
    <source>
        <dbReference type="ARBA" id="ARBA00023136"/>
    </source>
</evidence>
<evidence type="ECO:0000259" key="6">
    <source>
        <dbReference type="Pfam" id="PF13525"/>
    </source>
</evidence>
<dbReference type="PROSITE" id="PS51257">
    <property type="entry name" value="PROKAR_LIPOPROTEIN"/>
    <property type="match status" value="1"/>
</dbReference>
<sequence length="267" mass="29771">MTTNSRFSRKLALGALLGATLLTAGCASRGGGGPEDTAYVARDVETLYAEARSRLDRGQPQLAAALFDEVERQHPYSPWARRAQLMSAFSYYVASDYNKSVSSAQRFLSIHPGNKDAPYAYYLIALSYYEQISDVQRDQKVTEQALTALREVDRRFPQTSYAADARLKIDLVRDHLAGKEMEIGRYYQRSGKWIAAQIRFQNVVETYQTTSHAPEALYRLTESSLALGVRPEAVKYAAVLGANYPGSEWYEKAFELIEDHAAGVSAS</sequence>
<comment type="subcellular location">
    <subcellularLocation>
        <location evidence="4">Cell outer membrane</location>
        <topology evidence="4">Lipid-anchor</topology>
    </subcellularLocation>
</comment>
<accession>A0ABX8ZK77</accession>
<keyword evidence="2 4" id="KW-0472">Membrane</keyword>
<name>A0ABX8ZK77_9SPHN</name>
<protein>
    <recommendedName>
        <fullName evidence="4">Outer membrane protein assembly factor BamD</fullName>
    </recommendedName>
</protein>
<feature type="domain" description="Outer membrane lipoprotein BamD-like" evidence="6">
    <location>
        <begin position="43"/>
        <end position="233"/>
    </location>
</feature>
<keyword evidence="4" id="KW-0449">Lipoprotein</keyword>
<proteinExistence type="inferred from homology"/>
<evidence type="ECO:0000256" key="4">
    <source>
        <dbReference type="HAMAP-Rule" id="MF_00922"/>
    </source>
</evidence>
<dbReference type="Pfam" id="PF13525">
    <property type="entry name" value="YfiO"/>
    <property type="match status" value="1"/>
</dbReference>
<evidence type="ECO:0000313" key="8">
    <source>
        <dbReference type="Proteomes" id="UP000824280"/>
    </source>
</evidence>
<dbReference type="InterPro" id="IPR039565">
    <property type="entry name" value="BamD-like"/>
</dbReference>
<dbReference type="CDD" id="cd15830">
    <property type="entry name" value="BamD"/>
    <property type="match status" value="1"/>
</dbReference>
<dbReference type="EMBL" id="CP081297">
    <property type="protein sequence ID" value="QZD88094.1"/>
    <property type="molecule type" value="Genomic_DNA"/>
</dbReference>
<keyword evidence="3 4" id="KW-0998">Cell outer membrane</keyword>
<dbReference type="NCBIfam" id="TIGR03302">
    <property type="entry name" value="OM_YfiO"/>
    <property type="match status" value="1"/>
</dbReference>
<dbReference type="InterPro" id="IPR011990">
    <property type="entry name" value="TPR-like_helical_dom_sf"/>
</dbReference>
<dbReference type="SUPFAM" id="SSF48452">
    <property type="entry name" value="TPR-like"/>
    <property type="match status" value="1"/>
</dbReference>
<feature type="chain" id="PRO_5046641687" description="Outer membrane protein assembly factor BamD" evidence="5">
    <location>
        <begin position="25"/>
        <end position="267"/>
    </location>
</feature>
<dbReference type="Gene3D" id="1.25.40.10">
    <property type="entry name" value="Tetratricopeptide repeat domain"/>
    <property type="match status" value="1"/>
</dbReference>
<dbReference type="RefSeq" id="WP_221423627.1">
    <property type="nucleotide sequence ID" value="NZ_CP081297.1"/>
</dbReference>
<reference evidence="7 8" key="1">
    <citation type="submission" date="2021-08" db="EMBL/GenBank/DDBJ databases">
        <title>Comparative Genomics Analysis of the Genus Qipengyuania Reveals Extensive Genetic Diversity and Metabolic Versatility, Including the Description of Fifteen Novel Species.</title>
        <authorList>
            <person name="Liu Y."/>
        </authorList>
    </citation>
    <scope>NUCLEOTIDE SEQUENCE [LARGE SCALE GENOMIC DNA]</scope>
    <source>
        <strain evidence="7 8">1XM2-8</strain>
    </source>
</reference>
<evidence type="ECO:0000256" key="3">
    <source>
        <dbReference type="ARBA" id="ARBA00023237"/>
    </source>
</evidence>
<evidence type="ECO:0000256" key="1">
    <source>
        <dbReference type="ARBA" id="ARBA00022729"/>
    </source>
</evidence>
<dbReference type="Proteomes" id="UP000824280">
    <property type="component" value="Chromosome"/>
</dbReference>
<keyword evidence="8" id="KW-1185">Reference proteome</keyword>
<comment type="subunit">
    <text evidence="4">Part of the Bam complex.</text>
</comment>
<evidence type="ECO:0000313" key="7">
    <source>
        <dbReference type="EMBL" id="QZD88094.1"/>
    </source>
</evidence>
<organism evidence="7 8">
    <name type="scientific">Qipengyuania psychrotolerans</name>
    <dbReference type="NCBI Taxonomy" id="2867238"/>
    <lineage>
        <taxon>Bacteria</taxon>
        <taxon>Pseudomonadati</taxon>
        <taxon>Pseudomonadota</taxon>
        <taxon>Alphaproteobacteria</taxon>
        <taxon>Sphingomonadales</taxon>
        <taxon>Erythrobacteraceae</taxon>
        <taxon>Qipengyuania</taxon>
    </lineage>
</organism>
<dbReference type="HAMAP" id="MF_00922">
    <property type="entry name" value="OM_assembly_BamD"/>
    <property type="match status" value="1"/>
</dbReference>
<keyword evidence="1 4" id="KW-0732">Signal</keyword>
<comment type="similarity">
    <text evidence="4">Belongs to the BamD family.</text>
</comment>
<comment type="function">
    <text evidence="4">Part of the outer membrane protein assembly complex, which is involved in assembly and insertion of beta-barrel proteins into the outer membrane.</text>
</comment>